<protein>
    <recommendedName>
        <fullName evidence="2">Bromo domain-containing protein</fullName>
    </recommendedName>
</protein>
<dbReference type="Gramene" id="C.cajan_31520.t">
    <property type="protein sequence ID" value="C.cajan_31520.t.cds1"/>
    <property type="gene ID" value="C.cajan_31520"/>
</dbReference>
<keyword evidence="1" id="KW-0103">Bromodomain</keyword>
<sequence length="96" mass="11384">MDRCKKLECWVILKRLMVGRDGWALKQPLVDDKSRSSNKEKISLENIESNLKKLKYSKVDEFANDMRLVFSYALQYPSWSEVHKTARRIKDTFELS</sequence>
<dbReference type="PANTHER" id="PTHR46136">
    <property type="entry name" value="TRANSCRIPTION FACTOR GTE8"/>
    <property type="match status" value="1"/>
</dbReference>
<reference evidence="3" key="1">
    <citation type="journal article" date="2012" name="Nat. Biotechnol.">
        <title>Draft genome sequence of pigeonpea (Cajanus cajan), an orphan legume crop of resource-poor farmers.</title>
        <authorList>
            <person name="Varshney R.K."/>
            <person name="Chen W."/>
            <person name="Li Y."/>
            <person name="Bharti A.K."/>
            <person name="Saxena R.K."/>
            <person name="Schlueter J.A."/>
            <person name="Donoghue M.T."/>
            <person name="Azam S."/>
            <person name="Fan G."/>
            <person name="Whaley A.M."/>
            <person name="Farmer A.D."/>
            <person name="Sheridan J."/>
            <person name="Iwata A."/>
            <person name="Tuteja R."/>
            <person name="Penmetsa R.V."/>
            <person name="Wu W."/>
            <person name="Upadhyaya H.D."/>
            <person name="Yang S.P."/>
            <person name="Shah T."/>
            <person name="Saxena K.B."/>
            <person name="Michael T."/>
            <person name="McCombie W.R."/>
            <person name="Yang B."/>
            <person name="Zhang G."/>
            <person name="Yang H."/>
            <person name="Wang J."/>
            <person name="Spillane C."/>
            <person name="Cook D.R."/>
            <person name="May G.D."/>
            <person name="Xu X."/>
            <person name="Jackson S.A."/>
        </authorList>
    </citation>
    <scope>NUCLEOTIDE SEQUENCE [LARGE SCALE GENOMIC DNA]</scope>
</reference>
<evidence type="ECO:0000313" key="3">
    <source>
        <dbReference type="EMBL" id="KYP44425.1"/>
    </source>
</evidence>
<feature type="domain" description="Bromo" evidence="2">
    <location>
        <begin position="3"/>
        <end position="96"/>
    </location>
</feature>
<dbReference type="InterPro" id="IPR052442">
    <property type="entry name" value="Env_Response_Regulator"/>
</dbReference>
<dbReference type="InterPro" id="IPR001487">
    <property type="entry name" value="Bromodomain"/>
</dbReference>
<organism evidence="3 4">
    <name type="scientific">Cajanus cajan</name>
    <name type="common">Pigeon pea</name>
    <name type="synonym">Cajanus indicus</name>
    <dbReference type="NCBI Taxonomy" id="3821"/>
    <lineage>
        <taxon>Eukaryota</taxon>
        <taxon>Viridiplantae</taxon>
        <taxon>Streptophyta</taxon>
        <taxon>Embryophyta</taxon>
        <taxon>Tracheophyta</taxon>
        <taxon>Spermatophyta</taxon>
        <taxon>Magnoliopsida</taxon>
        <taxon>eudicotyledons</taxon>
        <taxon>Gunneridae</taxon>
        <taxon>Pentapetalae</taxon>
        <taxon>rosids</taxon>
        <taxon>fabids</taxon>
        <taxon>Fabales</taxon>
        <taxon>Fabaceae</taxon>
        <taxon>Papilionoideae</taxon>
        <taxon>50 kb inversion clade</taxon>
        <taxon>NPAAA clade</taxon>
        <taxon>indigoferoid/millettioid clade</taxon>
        <taxon>Phaseoleae</taxon>
        <taxon>Cajanus</taxon>
    </lineage>
</organism>
<gene>
    <name evidence="3" type="ORF">KK1_034059</name>
</gene>
<dbReference type="InterPro" id="IPR036427">
    <property type="entry name" value="Bromodomain-like_sf"/>
</dbReference>
<dbReference type="SUPFAM" id="SSF47370">
    <property type="entry name" value="Bromodomain"/>
    <property type="match status" value="1"/>
</dbReference>
<dbReference type="AlphaFoldDB" id="A0A151RPG3"/>
<evidence type="ECO:0000256" key="1">
    <source>
        <dbReference type="ARBA" id="ARBA00023117"/>
    </source>
</evidence>
<dbReference type="SMART" id="SM00297">
    <property type="entry name" value="BROMO"/>
    <property type="match status" value="1"/>
</dbReference>
<name>A0A151RPG3_CAJCA</name>
<dbReference type="Gene3D" id="1.20.920.10">
    <property type="entry name" value="Bromodomain-like"/>
    <property type="match status" value="1"/>
</dbReference>
<dbReference type="Proteomes" id="UP000075243">
    <property type="component" value="Unassembled WGS sequence"/>
</dbReference>
<dbReference type="Pfam" id="PF00439">
    <property type="entry name" value="Bromodomain"/>
    <property type="match status" value="1"/>
</dbReference>
<keyword evidence="4" id="KW-1185">Reference proteome</keyword>
<proteinExistence type="predicted"/>
<dbReference type="PANTHER" id="PTHR46136:SF7">
    <property type="entry name" value="BROMO DOMAIN-CONTAINING PROTEIN"/>
    <property type="match status" value="1"/>
</dbReference>
<accession>A0A151RPG3</accession>
<dbReference type="STRING" id="3821.A0A151RPG3"/>
<evidence type="ECO:0000313" key="4">
    <source>
        <dbReference type="Proteomes" id="UP000075243"/>
    </source>
</evidence>
<evidence type="ECO:0000259" key="2">
    <source>
        <dbReference type="SMART" id="SM00297"/>
    </source>
</evidence>
<dbReference type="EMBL" id="KQ483626">
    <property type="protein sequence ID" value="KYP44425.1"/>
    <property type="molecule type" value="Genomic_DNA"/>
</dbReference>